<evidence type="ECO:0000313" key="2">
    <source>
        <dbReference type="EMBL" id="KAK7098697.1"/>
    </source>
</evidence>
<gene>
    <name evidence="2" type="ORF">V1264_002941</name>
</gene>
<evidence type="ECO:0008006" key="4">
    <source>
        <dbReference type="Google" id="ProtNLM"/>
    </source>
</evidence>
<dbReference type="PANTHER" id="PTHR16317">
    <property type="entry name" value="INTEGRIN ALPHA REPEAT DOMAIN-CONTAINING"/>
    <property type="match status" value="1"/>
</dbReference>
<sequence length="462" mass="51307">MVERSSIASSISQHKQFPSPAAPAVRMMWRNVSFVDKIELHFTGNVVTQSMVLGDVDNDGENELVVGNIDGDLAIFKGDSSLPMKRASNLGMITCVRIGDIFNVGKNFLVCLTAEGCCNIFDIKPMLTEESSRGDDESHGNSGGCESRVVYPAYTQNLPANCRAMLIRDTDGDGLVEMAVTYSDRVVRRFRWEPAGEHEAYSGLPYPGRLHQVDRWQLAGQIGAVTMDSNAEGKPELLVSQPGRTYVTLLQRSTRQDTTPSSESEETKSPSLVFHPLGHSRVRNKDVTTVIIGGIQRGRGCSSTYHALASLDGTLVLVEKDKILWSLQVDHRLFVLDKLDVTGNGQEEVVCCSWDGQTYIVNHSREVVRYHFKENVAAFAAGYYCVPGKGNVPCFVYATFKNQLYIYHNINLPCVESASLLPVMEKRPSTHQLLEKLGVDATKPDMVQSFYHWTLYGWKPSK</sequence>
<comment type="caution">
    <text evidence="2">The sequence shown here is derived from an EMBL/GenBank/DDBJ whole genome shotgun (WGS) entry which is preliminary data.</text>
</comment>
<evidence type="ECO:0000313" key="3">
    <source>
        <dbReference type="Proteomes" id="UP001374579"/>
    </source>
</evidence>
<dbReference type="PANTHER" id="PTHR16317:SF1">
    <property type="entry name" value="KICSTOR COMPLEX PROTEIN ITFG2"/>
    <property type="match status" value="1"/>
</dbReference>
<proteinExistence type="predicted"/>
<dbReference type="GO" id="GO:0032006">
    <property type="term" value="P:regulation of TOR signaling"/>
    <property type="evidence" value="ECO:0007669"/>
    <property type="project" value="TreeGrafter"/>
</dbReference>
<feature type="region of interest" description="Disordered" evidence="1">
    <location>
        <begin position="251"/>
        <end position="272"/>
    </location>
</feature>
<dbReference type="Proteomes" id="UP001374579">
    <property type="component" value="Unassembled WGS sequence"/>
</dbReference>
<dbReference type="Pfam" id="PF15907">
    <property type="entry name" value="Itfg2"/>
    <property type="match status" value="1"/>
</dbReference>
<name>A0AAN9B4I1_9CAEN</name>
<dbReference type="EMBL" id="JBAMIC010000012">
    <property type="protein sequence ID" value="KAK7098697.1"/>
    <property type="molecule type" value="Genomic_DNA"/>
</dbReference>
<dbReference type="SUPFAM" id="SSF69318">
    <property type="entry name" value="Integrin alpha N-terminal domain"/>
    <property type="match status" value="1"/>
</dbReference>
<protein>
    <recommendedName>
        <fullName evidence="4">Integrin alpha FG-GAP repeat containing 2</fullName>
    </recommendedName>
</protein>
<organism evidence="2 3">
    <name type="scientific">Littorina saxatilis</name>
    <dbReference type="NCBI Taxonomy" id="31220"/>
    <lineage>
        <taxon>Eukaryota</taxon>
        <taxon>Metazoa</taxon>
        <taxon>Spiralia</taxon>
        <taxon>Lophotrochozoa</taxon>
        <taxon>Mollusca</taxon>
        <taxon>Gastropoda</taxon>
        <taxon>Caenogastropoda</taxon>
        <taxon>Littorinimorpha</taxon>
        <taxon>Littorinoidea</taxon>
        <taxon>Littorinidae</taxon>
        <taxon>Littorina</taxon>
    </lineage>
</organism>
<dbReference type="InterPro" id="IPR028994">
    <property type="entry name" value="Integrin_alpha_N"/>
</dbReference>
<reference evidence="2 3" key="1">
    <citation type="submission" date="2024-02" db="EMBL/GenBank/DDBJ databases">
        <title>Chromosome-scale genome assembly of the rough periwinkle Littorina saxatilis.</title>
        <authorList>
            <person name="De Jode A."/>
            <person name="Faria R."/>
            <person name="Formenti G."/>
            <person name="Sims Y."/>
            <person name="Smith T.P."/>
            <person name="Tracey A."/>
            <person name="Wood J.M.D."/>
            <person name="Zagrodzka Z.B."/>
            <person name="Johannesson K."/>
            <person name="Butlin R.K."/>
            <person name="Leder E.H."/>
        </authorList>
    </citation>
    <scope>NUCLEOTIDE SEQUENCE [LARGE SCALE GENOMIC DNA]</scope>
    <source>
        <strain evidence="2">Snail1</strain>
        <tissue evidence="2">Muscle</tissue>
    </source>
</reference>
<evidence type="ECO:0000256" key="1">
    <source>
        <dbReference type="SAM" id="MobiDB-lite"/>
    </source>
</evidence>
<keyword evidence="3" id="KW-1185">Reference proteome</keyword>
<accession>A0AAN9B4I1</accession>
<dbReference type="AlphaFoldDB" id="A0AAN9B4I1"/>
<dbReference type="InterPro" id="IPR031793">
    <property type="entry name" value="KICSTOR_ITFG2"/>
</dbReference>